<dbReference type="FunFam" id="3.10.110.10:FF:000050">
    <property type="entry name" value="eIF-2-alpha kinase GCN2"/>
    <property type="match status" value="1"/>
</dbReference>
<dbReference type="GO" id="GO:0009893">
    <property type="term" value="P:positive regulation of metabolic process"/>
    <property type="evidence" value="ECO:0007669"/>
    <property type="project" value="UniProtKB-ARBA"/>
</dbReference>
<dbReference type="KEGG" id="more:E1B28_008791"/>
<comment type="caution">
    <text evidence="3">The sequence shown here is derived from an EMBL/GenBank/DDBJ whole genome shotgun (WGS) entry which is preliminary data.</text>
</comment>
<dbReference type="GeneID" id="66077867"/>
<dbReference type="InterPro" id="IPR006575">
    <property type="entry name" value="RWD_dom"/>
</dbReference>
<dbReference type="AlphaFoldDB" id="A0A9P7USQ8"/>
<dbReference type="Proteomes" id="UP001049176">
    <property type="component" value="Chromosome 5"/>
</dbReference>
<dbReference type="GO" id="GO:0033554">
    <property type="term" value="P:cellular response to stress"/>
    <property type="evidence" value="ECO:0007669"/>
    <property type="project" value="UniProtKB-ARBA"/>
</dbReference>
<dbReference type="Gene3D" id="3.10.110.10">
    <property type="entry name" value="Ubiquitin Conjugating Enzyme"/>
    <property type="match status" value="1"/>
</dbReference>
<dbReference type="InterPro" id="IPR040213">
    <property type="entry name" value="GIR2-like"/>
</dbReference>
<evidence type="ECO:0000313" key="3">
    <source>
        <dbReference type="EMBL" id="KAG7092435.1"/>
    </source>
</evidence>
<protein>
    <recommendedName>
        <fullName evidence="2">RWD domain-containing protein</fullName>
    </recommendedName>
</protein>
<feature type="domain" description="RWD" evidence="2">
    <location>
        <begin position="8"/>
        <end position="111"/>
    </location>
</feature>
<gene>
    <name evidence="3" type="ORF">E1B28_008791</name>
</gene>
<dbReference type="SUPFAM" id="SSF54495">
    <property type="entry name" value="UBC-like"/>
    <property type="match status" value="1"/>
</dbReference>
<evidence type="ECO:0000259" key="2">
    <source>
        <dbReference type="PROSITE" id="PS50908"/>
    </source>
</evidence>
<keyword evidence="4" id="KW-1185">Reference proteome</keyword>
<dbReference type="CDD" id="cd23823">
    <property type="entry name" value="RWD_GCN2"/>
    <property type="match status" value="1"/>
</dbReference>
<dbReference type="EMBL" id="CM032185">
    <property type="protein sequence ID" value="KAG7092435.1"/>
    <property type="molecule type" value="Genomic_DNA"/>
</dbReference>
<accession>A0A9P7USQ8</accession>
<evidence type="ECO:0000313" key="4">
    <source>
        <dbReference type="Proteomes" id="UP001049176"/>
    </source>
</evidence>
<dbReference type="Pfam" id="PF05773">
    <property type="entry name" value="RWD"/>
    <property type="match status" value="1"/>
</dbReference>
<organism evidence="3 4">
    <name type="scientific">Marasmius oreades</name>
    <name type="common">fairy-ring Marasmius</name>
    <dbReference type="NCBI Taxonomy" id="181124"/>
    <lineage>
        <taxon>Eukaryota</taxon>
        <taxon>Fungi</taxon>
        <taxon>Dikarya</taxon>
        <taxon>Basidiomycota</taxon>
        <taxon>Agaricomycotina</taxon>
        <taxon>Agaricomycetes</taxon>
        <taxon>Agaricomycetidae</taxon>
        <taxon>Agaricales</taxon>
        <taxon>Marasmiineae</taxon>
        <taxon>Marasmiaceae</taxon>
        <taxon>Marasmius</taxon>
    </lineage>
</organism>
<dbReference type="SMART" id="SM00591">
    <property type="entry name" value="RWD"/>
    <property type="match status" value="1"/>
</dbReference>
<dbReference type="GO" id="GO:0051246">
    <property type="term" value="P:regulation of protein metabolic process"/>
    <property type="evidence" value="ECO:0007669"/>
    <property type="project" value="UniProtKB-ARBA"/>
</dbReference>
<reference evidence="3" key="1">
    <citation type="journal article" date="2021" name="Genome Biol. Evol.">
        <title>The assembled and annotated genome of the fairy-ring fungus Marasmius oreades.</title>
        <authorList>
            <person name="Hiltunen M."/>
            <person name="Ament-Velasquez S.L."/>
            <person name="Johannesson H."/>
        </authorList>
    </citation>
    <scope>NUCLEOTIDE SEQUENCE</scope>
    <source>
        <strain evidence="3">03SP1</strain>
    </source>
</reference>
<dbReference type="PROSITE" id="PS50908">
    <property type="entry name" value="RWD"/>
    <property type="match status" value="1"/>
</dbReference>
<evidence type="ECO:0000256" key="1">
    <source>
        <dbReference type="SAM" id="MobiDB-lite"/>
    </source>
</evidence>
<name>A0A9P7USQ8_9AGAR</name>
<dbReference type="PANTHER" id="PTHR12292">
    <property type="entry name" value="RWD DOMAIN-CONTAINING PROTEIN"/>
    <property type="match status" value="1"/>
</dbReference>
<proteinExistence type="predicted"/>
<dbReference type="Pfam" id="PF16543">
    <property type="entry name" value="DFRP_C"/>
    <property type="match status" value="1"/>
</dbReference>
<sequence length="239" mass="27713">MSSEVLQEEFEVLESIYTSELSKISDKEIRIKAEPEDSPEDQALKVTLHVQYPDDYPDVLPDLSIECTEGEIDDTETKGLLEDLRRMGEDSLGMAMTFTLVTHLRERLSDIVRTRKEIVKQAELEKERIALEEEATRTRGTPVTVASFKAWKAKFDAERAEIGAREEVEKLKGMTPKEREEWKRAIARLSGRQLFERNKNLEEENLMEEGTVSVDISQYERRHQEEQDEEERIAFSDSD</sequence>
<dbReference type="InterPro" id="IPR016135">
    <property type="entry name" value="UBQ-conjugating_enzyme/RWD"/>
</dbReference>
<dbReference type="OrthoDB" id="277175at2759"/>
<feature type="region of interest" description="Disordered" evidence="1">
    <location>
        <begin position="216"/>
        <end position="239"/>
    </location>
</feature>
<dbReference type="InterPro" id="IPR032378">
    <property type="entry name" value="ZC3H15/TMA46_C"/>
</dbReference>
<dbReference type="GO" id="GO:0010468">
    <property type="term" value="P:regulation of gene expression"/>
    <property type="evidence" value="ECO:0007669"/>
    <property type="project" value="UniProtKB-ARBA"/>
</dbReference>
<dbReference type="RefSeq" id="XP_043008905.1">
    <property type="nucleotide sequence ID" value="XM_043153621.1"/>
</dbReference>